<name>A0A161HZV8_9MICO</name>
<keyword evidence="4 10" id="KW-0812">Transmembrane</keyword>
<dbReference type="KEGG" id="ido:I598_2704"/>
<evidence type="ECO:0000256" key="3">
    <source>
        <dbReference type="ARBA" id="ARBA00022475"/>
    </source>
</evidence>
<evidence type="ECO:0000256" key="9">
    <source>
        <dbReference type="ARBA" id="ARBA00023201"/>
    </source>
</evidence>
<dbReference type="InterPro" id="IPR018422">
    <property type="entry name" value="Cation/H_exchanger_CPA1"/>
</dbReference>
<keyword evidence="7" id="KW-0406">Ion transport</keyword>
<dbReference type="InterPro" id="IPR006153">
    <property type="entry name" value="Cation/H_exchanger_TM"/>
</dbReference>
<feature type="transmembrane region" description="Helical" evidence="10">
    <location>
        <begin position="297"/>
        <end position="324"/>
    </location>
</feature>
<evidence type="ECO:0000256" key="8">
    <source>
        <dbReference type="ARBA" id="ARBA00023136"/>
    </source>
</evidence>
<feature type="domain" description="Cation/H+ exchanger transmembrane" evidence="11">
    <location>
        <begin position="10"/>
        <end position="328"/>
    </location>
</feature>
<organism evidence="12 13">
    <name type="scientific">Isoptericola dokdonensis DS-3</name>
    <dbReference type="NCBI Taxonomy" id="1300344"/>
    <lineage>
        <taxon>Bacteria</taxon>
        <taxon>Bacillati</taxon>
        <taxon>Actinomycetota</taxon>
        <taxon>Actinomycetes</taxon>
        <taxon>Micrococcales</taxon>
        <taxon>Promicromonosporaceae</taxon>
        <taxon>Isoptericola</taxon>
    </lineage>
</organism>
<evidence type="ECO:0000256" key="2">
    <source>
        <dbReference type="ARBA" id="ARBA00022448"/>
    </source>
</evidence>
<evidence type="ECO:0000256" key="7">
    <source>
        <dbReference type="ARBA" id="ARBA00023065"/>
    </source>
</evidence>
<comment type="subcellular location">
    <subcellularLocation>
        <location evidence="1">Cell membrane</location>
        <topology evidence="1">Multi-pass membrane protein</topology>
    </subcellularLocation>
</comment>
<evidence type="ECO:0000313" key="12">
    <source>
        <dbReference type="EMBL" id="ANC32233.1"/>
    </source>
</evidence>
<accession>A0A161HZV8</accession>
<feature type="transmembrane region" description="Helical" evidence="10">
    <location>
        <begin position="462"/>
        <end position="486"/>
    </location>
</feature>
<feature type="transmembrane region" description="Helical" evidence="10">
    <location>
        <begin position="52"/>
        <end position="71"/>
    </location>
</feature>
<feature type="domain" description="Cation/H+ exchanger transmembrane" evidence="11">
    <location>
        <begin position="427"/>
        <end position="487"/>
    </location>
</feature>
<dbReference type="PATRIC" id="fig|1300344.3.peg.2718"/>
<keyword evidence="6" id="KW-0915">Sodium</keyword>
<feature type="transmembrane region" description="Helical" evidence="10">
    <location>
        <begin position="177"/>
        <end position="198"/>
    </location>
</feature>
<dbReference type="AlphaFoldDB" id="A0A161HZV8"/>
<reference evidence="12 13" key="1">
    <citation type="submission" date="2016-01" db="EMBL/GenBank/DDBJ databases">
        <title>Complete genome sequence of a soil Actinobacterium, Isoptericola dokdonensis DS-3.</title>
        <authorList>
            <person name="Kwon S.-K."/>
            <person name="Kim J.F."/>
        </authorList>
    </citation>
    <scope>NUCLEOTIDE SEQUENCE [LARGE SCALE GENOMIC DNA]</scope>
    <source>
        <strain evidence="12 13">DS-3</strain>
    </source>
</reference>
<keyword evidence="5 10" id="KW-1133">Transmembrane helix</keyword>
<dbReference type="GO" id="GO:0051453">
    <property type="term" value="P:regulation of intracellular pH"/>
    <property type="evidence" value="ECO:0007669"/>
    <property type="project" value="TreeGrafter"/>
</dbReference>
<evidence type="ECO:0000313" key="13">
    <source>
        <dbReference type="Proteomes" id="UP000076794"/>
    </source>
</evidence>
<evidence type="ECO:0000256" key="10">
    <source>
        <dbReference type="SAM" id="Phobius"/>
    </source>
</evidence>
<evidence type="ECO:0000256" key="5">
    <source>
        <dbReference type="ARBA" id="ARBA00022989"/>
    </source>
</evidence>
<dbReference type="GO" id="GO:0015386">
    <property type="term" value="F:potassium:proton antiporter activity"/>
    <property type="evidence" value="ECO:0007669"/>
    <property type="project" value="TreeGrafter"/>
</dbReference>
<dbReference type="GO" id="GO:0098719">
    <property type="term" value="P:sodium ion import across plasma membrane"/>
    <property type="evidence" value="ECO:0007669"/>
    <property type="project" value="TreeGrafter"/>
</dbReference>
<keyword evidence="2" id="KW-0813">Transport</keyword>
<evidence type="ECO:0000256" key="4">
    <source>
        <dbReference type="ARBA" id="ARBA00022692"/>
    </source>
</evidence>
<dbReference type="GO" id="GO:0015385">
    <property type="term" value="F:sodium:proton antiporter activity"/>
    <property type="evidence" value="ECO:0007669"/>
    <property type="project" value="InterPro"/>
</dbReference>
<dbReference type="Gene3D" id="6.10.140.1330">
    <property type="match status" value="1"/>
</dbReference>
<dbReference type="PANTHER" id="PTHR10110">
    <property type="entry name" value="SODIUM/HYDROGEN EXCHANGER"/>
    <property type="match status" value="1"/>
</dbReference>
<keyword evidence="8 10" id="KW-0472">Membrane</keyword>
<feature type="transmembrane region" description="Helical" evidence="10">
    <location>
        <begin position="77"/>
        <end position="101"/>
    </location>
</feature>
<dbReference type="Pfam" id="PF00999">
    <property type="entry name" value="Na_H_Exchanger"/>
    <property type="match status" value="2"/>
</dbReference>
<gene>
    <name evidence="12" type="primary">nhaK_1</name>
    <name evidence="12" type="ORF">I598_2704</name>
</gene>
<feature type="transmembrane region" description="Helical" evidence="10">
    <location>
        <begin position="26"/>
        <end position="45"/>
    </location>
</feature>
<keyword evidence="3" id="KW-1003">Cell membrane</keyword>
<dbReference type="PANTHER" id="PTHR10110:SF86">
    <property type="entry name" value="SODIUM_HYDROGEN EXCHANGER 7"/>
    <property type="match status" value="1"/>
</dbReference>
<dbReference type="GO" id="GO:0005886">
    <property type="term" value="C:plasma membrane"/>
    <property type="evidence" value="ECO:0007669"/>
    <property type="project" value="UniProtKB-SubCell"/>
</dbReference>
<keyword evidence="9" id="KW-0739">Sodium transport</keyword>
<evidence type="ECO:0000259" key="11">
    <source>
        <dbReference type="Pfam" id="PF00999"/>
    </source>
</evidence>
<protein>
    <submittedName>
        <fullName evidence="12">Sodium, potassium, lithium and rubidium/H(+) antiporter</fullName>
    </submittedName>
</protein>
<evidence type="ECO:0000256" key="6">
    <source>
        <dbReference type="ARBA" id="ARBA00023053"/>
    </source>
</evidence>
<keyword evidence="13" id="KW-1185">Reference proteome</keyword>
<dbReference type="Proteomes" id="UP000076794">
    <property type="component" value="Chromosome"/>
</dbReference>
<feature type="transmembrane region" description="Helical" evidence="10">
    <location>
        <begin position="267"/>
        <end position="285"/>
    </location>
</feature>
<proteinExistence type="predicted"/>
<dbReference type="EMBL" id="CP014209">
    <property type="protein sequence ID" value="ANC32233.1"/>
    <property type="molecule type" value="Genomic_DNA"/>
</dbReference>
<evidence type="ECO:0000256" key="1">
    <source>
        <dbReference type="ARBA" id="ARBA00004651"/>
    </source>
</evidence>
<sequence length="613" mass="65399">MLVAVASVAVIIAVSALAPRAGVGAPLVLVLIGLGVSFLPAVPALEVEPEIILAGVLPALLYAAAASFPSMDFRRDFGAISGLSVLLVVVSAVVLGFVFSWMIPGLDLAAGIALGAIVSPTDAVATSIIKRLGAPARVVTVLDGEGLLNDATSLVLLRSAVAATAASVSFWSVVGDFVWAVAIAVVSGVVVGLVGLRVRRRLPTPALSTGVSFLVPFAAYWPAEALEASGIVASVTAGLVTGTLSARYLTPQVRSAEKTNWRTVEGLLEGALFLVMGLEFFALVTDVQAEHGSLWQALWVAVVAAVGVIAIRAAFILPLLRLLARRRRRGEEMRGALTTMQDRLDAKLARRDDSRPMTSADAVDVLHAAWPEEDQERRRRRQEQWERRVADHPEEARHRQRLLDRLDQFRRRLTRRVADIDYLAAAPLGPKEGVVLVWAGMRGVVTLAAAQTLPQDFPQRSLLVLVAFGVAVGTLLVQGGTLPWVVRRLGLAGVESPTAADHAAGLRAVVHDAATGLLDGAPARPDGTPYERDVVATVRGAVVREESERDEDAARSDELSAQYFELRVRVIEAQRDALLRARADGTFDSALLSRALDLLDAEQIAVEMRGETL</sequence>